<feature type="domain" description="Cadherin" evidence="2">
    <location>
        <begin position="576"/>
        <end position="651"/>
    </location>
</feature>
<sequence length="2248" mass="240403">MIDTKATLAVIELDSIKLDSYEILENRDPGNGGIGVGDFLDDQNGAILYELVPGAGSQDNGAFRILRRPNRSQLLATQMFDFETKNTYYIRVRATQDGSIENQLIIRVKNVLEPPTDITLSSNTVEQQATPGTTVGTLAASGGAPVSTYTLVNGDGSTDNEVFTIDSTTLKTAAGFGSKTIYSIRVQGSGDGTYSKILTVTATPPPNQPPVANAGQDQTVIDADRNGTEAVTLNGSASADPDNNIASYSWQENNTEIATGVNPTVNLSVGVHTITLIVTDDEGETASDQVTITVNAPENLPPVADAGLDQAIIDEDRNGEALVSLDGSASSDDDGTIVNYSWQENNVEIAKGVQITTTLSVGSHTITLIVTDDDGDTASDQIVITINEAANQPPIANAGPDQRLIDNDRDGVEMVTLDGSDSSDPDGSITRYQWKENNTQGTILAEGESASVAMPLGDNLMALVVEDNDGTTASDAVMIYVDAPPLAIAGDPQTITDENGDGSEEITLDGSGSSDVDGTIAAYEWTWDAGSSTGVRTKVAMPTGKTTQVTLTVTDDEGLSHSDDTSVTVNAPAAATMSLNKNTVLENKDPGTKVGDLNLEVDGIIPEFGVRYSLPDEPADNQLFAINDNDLVTAQRFDYETKQTYNILVKARYSVIGQAEEEFVITVENEEEPPSDIELTSTNIDENKPVGNGVGDFPEDGGAVTYTLVSGDGSDGNEFFQIARKPNRSQLQTNAIFDYEAKSSYTIRVRADNGDGIREEIFTITVVDVNETPVANAGPDQTVVDEDRNDLANIMLDGSASSDPENNIATYNWSWSGGSATGVRPQITLPVGRTTITLRVTDTGSLSSTDEVIINVNPPANQPPVANAGQDQTVIDADRNGTEAVTLNGSASADPDNNIASYSWQENNTEIATGVNPTVNLSVGVHTITLIVTDDEGETASDQVTITVNAPANQLPTANAGPDQTVVDENGDNIVSVTLNGSASSDPDGNITTYSWREGGSEIATGPQPQVNLTVGTHTIVLTVTDNVGATASDEVIITVNGPAQPTISLTNAEVQENREAGTNVGEFNTSSAITLAYSLPNNQADNEFFRIENGNELVTDAVFDRETKASYTIRVTATYAIGSVQQDFTITILNVEEKPTNITLDKNTIPENQANATVGTFQTVGGQGPFTYTLTGSNNDNNLFSIDGNQLKTQSGLNFEADSSLEIEVTSTNDGSFTKKFTITVTNVEEPPTDILLTSNTVNENEPRNTVVGTLSVTGGASVPVSYQFVSGENDNASFLLDEKKLLTNAVFDREVKSSYKVQIRAIGDGSFTKTFTITITNVNDAPVINITQERVIFAEGGAPIKILPDITVSDIDNAVLNSATLTFGNNYVEGEDELVGGTWNAEAGTLTINGPIAVADLQSALRNVTYKNNKTVNPTSTSREIRVVVNDGALDSNTERVFVLVDNPNVPPMVSDFELETPEDQPLTLTAEDFEANYEDADSDLPNEIYLLSAPSNGILAVDGQIITNAIIVSNRPRGFLVDFDVVENFIYTPLDNFNGTDNFRWNVRDNDNAGNEAQVNIIINPVNDAPSISAPIQLSTQEAAQLALNGISYEDPDNDALSLTLAVTNGFFIIDSSVSESISILDEDENGVKRIQAQGSATDITAIMAGLAYISSDTPETSDQLQITLTDSPSNRSGAFTEEATVNIVITPKNDAPVLSNLEESPLMYTENSEPMLLTETLEISDEENNAILAATLTIIDGEAGDELIFNSTQSIQSTFANSELLLQGEASLEDYQAALRAVLFVSANNNPSDTPRQIQIQVNDANNGMSNVVTRTVIITPVDDTTVIEQVDDEIFYIIGESEITPFTNGLITDPDDDTLTSLIVQFENDSFVPGTDSLGLTQIPGLSIEWNEETGMLTITGEADLATYQSALQTIVYQYTGTDEAVKTLSVTATTSGEVSSSISQQIRIIFNQPPQLSNIEIPVNSGQVYSFSEDDFLSGYSDPDNFPTTDGFEAIRITSLPETGQLRLRQESVTQDQLGANGLVIARDDIPLLSYVMTNNETTSDSFAWNATDGAEFAEQDATVTFTINLLSVTIGSESEEICSGESATLTATVEGGEAPFTYEWTCDLADCAIISENEEVAVVSPEESSNYQVTITDANGMQTSNMININVAICNLVIPSGFTPNGDNINDTWQLQNIGTFENRTVEVYDRYGHRVFYSDNYTSPWNGEYKGKKLPTGTYYYRIELDGGAQSYQGKVTILQ</sequence>
<dbReference type="EMBL" id="CP120682">
    <property type="protein sequence ID" value="WKN34315.1"/>
    <property type="molecule type" value="Genomic_DNA"/>
</dbReference>
<dbReference type="InterPro" id="IPR015919">
    <property type="entry name" value="Cadherin-like_sf"/>
</dbReference>
<dbReference type="GO" id="GO:0005509">
    <property type="term" value="F:calcium ion binding"/>
    <property type="evidence" value="ECO:0007669"/>
    <property type="project" value="InterPro"/>
</dbReference>
<evidence type="ECO:0000256" key="1">
    <source>
        <dbReference type="SAM" id="MobiDB-lite"/>
    </source>
</evidence>
<protein>
    <submittedName>
        <fullName evidence="3">PKD domain-containing protein</fullName>
    </submittedName>
</protein>
<name>A0AA49JEV1_9BACT</name>
<organism evidence="3">
    <name type="scientific">Roseihalotalea indica</name>
    <dbReference type="NCBI Taxonomy" id="2867963"/>
    <lineage>
        <taxon>Bacteria</taxon>
        <taxon>Pseudomonadati</taxon>
        <taxon>Bacteroidota</taxon>
        <taxon>Cytophagia</taxon>
        <taxon>Cytophagales</taxon>
        <taxon>Catalimonadaceae</taxon>
        <taxon>Roseihalotalea</taxon>
    </lineage>
</organism>
<evidence type="ECO:0000313" key="3">
    <source>
        <dbReference type="EMBL" id="WKN34315.1"/>
    </source>
</evidence>
<dbReference type="Pfam" id="PF22352">
    <property type="entry name" value="K319L-like_PKD"/>
    <property type="match status" value="6"/>
</dbReference>
<dbReference type="CDD" id="cd00146">
    <property type="entry name" value="PKD"/>
    <property type="match status" value="4"/>
</dbReference>
<dbReference type="SUPFAM" id="SSF49299">
    <property type="entry name" value="PKD domain"/>
    <property type="match status" value="6"/>
</dbReference>
<dbReference type="GO" id="GO:0016020">
    <property type="term" value="C:membrane"/>
    <property type="evidence" value="ECO:0007669"/>
    <property type="project" value="InterPro"/>
</dbReference>
<dbReference type="SMART" id="SM00736">
    <property type="entry name" value="CADG"/>
    <property type="match status" value="4"/>
</dbReference>
<proteinExistence type="predicted"/>
<dbReference type="SUPFAM" id="SSF49313">
    <property type="entry name" value="Cadherin-like"/>
    <property type="match status" value="6"/>
</dbReference>
<dbReference type="InterPro" id="IPR013783">
    <property type="entry name" value="Ig-like_fold"/>
</dbReference>
<dbReference type="Pfam" id="PF17963">
    <property type="entry name" value="Big_9"/>
    <property type="match status" value="1"/>
</dbReference>
<feature type="domain" description="Cadherin" evidence="2">
    <location>
        <begin position="1146"/>
        <end position="1235"/>
    </location>
</feature>
<feature type="domain" description="Cadherin" evidence="2">
    <location>
        <begin position="1242"/>
        <end position="1330"/>
    </location>
</feature>
<dbReference type="PANTHER" id="PTHR46182">
    <property type="entry name" value="FI19480P1"/>
    <property type="match status" value="1"/>
</dbReference>
<dbReference type="PROSITE" id="PS50268">
    <property type="entry name" value="CADHERIN_2"/>
    <property type="match status" value="6"/>
</dbReference>
<dbReference type="NCBIfam" id="TIGR04131">
    <property type="entry name" value="Bac_Flav_CTERM"/>
    <property type="match status" value="1"/>
</dbReference>
<dbReference type="Gene3D" id="2.60.40.3440">
    <property type="match status" value="1"/>
</dbReference>
<accession>A0AA49JEV1</accession>
<dbReference type="InterPro" id="IPR035986">
    <property type="entry name" value="PKD_dom_sf"/>
</dbReference>
<dbReference type="PANTHER" id="PTHR46182:SF2">
    <property type="entry name" value="FI19480P1"/>
    <property type="match status" value="1"/>
</dbReference>
<dbReference type="SMART" id="SM00089">
    <property type="entry name" value="PKD"/>
    <property type="match status" value="9"/>
</dbReference>
<feature type="domain" description="Cadherin" evidence="2">
    <location>
        <begin position="659"/>
        <end position="775"/>
    </location>
</feature>
<dbReference type="CDD" id="cd11304">
    <property type="entry name" value="Cadherin_repeat"/>
    <property type="match status" value="5"/>
</dbReference>
<dbReference type="Gene3D" id="2.60.40.60">
    <property type="entry name" value="Cadherins"/>
    <property type="match status" value="6"/>
</dbReference>
<dbReference type="InterPro" id="IPR029865">
    <property type="entry name" value="KIAA0319-like"/>
</dbReference>
<reference evidence="3" key="1">
    <citation type="journal article" date="2023" name="Comput. Struct. Biotechnol. J.">
        <title>Discovery of a novel marine Bacteroidetes with a rich repertoire of carbohydrate-active enzymes.</title>
        <authorList>
            <person name="Chen B."/>
            <person name="Liu G."/>
            <person name="Chen Q."/>
            <person name="Wang H."/>
            <person name="Liu L."/>
            <person name="Tang K."/>
        </authorList>
    </citation>
    <scope>NUCLEOTIDE SEQUENCE</scope>
    <source>
        <strain evidence="3">TK19036</strain>
    </source>
</reference>
<dbReference type="Gene3D" id="2.60.40.10">
    <property type="entry name" value="Immunoglobulins"/>
    <property type="match status" value="8"/>
</dbReference>
<dbReference type="InterPro" id="IPR026341">
    <property type="entry name" value="T9SS_type_B"/>
</dbReference>
<reference evidence="3" key="2">
    <citation type="journal article" date="2024" name="Antonie Van Leeuwenhoek">
        <title>Roseihalotalea indica gen. nov., sp. nov., a halophilic Bacteroidetes from mesopelagic Southwest Indian Ocean with higher carbohydrate metabolic potential.</title>
        <authorList>
            <person name="Chen B."/>
            <person name="Zhang M."/>
            <person name="Lin D."/>
            <person name="Ye J."/>
            <person name="Tang K."/>
        </authorList>
    </citation>
    <scope>NUCLEOTIDE SEQUENCE</scope>
    <source>
        <strain evidence="3">TK19036</strain>
    </source>
</reference>
<feature type="domain" description="Cadherin" evidence="2">
    <location>
        <begin position="15"/>
        <end position="117"/>
    </location>
</feature>
<dbReference type="InterPro" id="IPR002126">
    <property type="entry name" value="Cadherin-like_dom"/>
</dbReference>
<evidence type="ECO:0000259" key="2">
    <source>
        <dbReference type="PROSITE" id="PS50268"/>
    </source>
</evidence>
<dbReference type="InterPro" id="IPR006644">
    <property type="entry name" value="Cadg"/>
</dbReference>
<feature type="domain" description="Cadherin" evidence="2">
    <location>
        <begin position="1047"/>
        <end position="1142"/>
    </location>
</feature>
<dbReference type="InterPro" id="IPR022409">
    <property type="entry name" value="PKD/Chitinase_dom"/>
</dbReference>
<feature type="region of interest" description="Disordered" evidence="1">
    <location>
        <begin position="670"/>
        <end position="697"/>
    </location>
</feature>
<gene>
    <name evidence="3" type="ORF">K4G66_18210</name>
</gene>
<dbReference type="SMART" id="SM00112">
    <property type="entry name" value="CA"/>
    <property type="match status" value="6"/>
</dbReference>
<dbReference type="Pfam" id="PF13585">
    <property type="entry name" value="CHU_C"/>
    <property type="match status" value="1"/>
</dbReference>
<dbReference type="GO" id="GO:0007156">
    <property type="term" value="P:homophilic cell adhesion via plasma membrane adhesion molecules"/>
    <property type="evidence" value="ECO:0007669"/>
    <property type="project" value="InterPro"/>
</dbReference>
<dbReference type="GO" id="GO:0031410">
    <property type="term" value="C:cytoplasmic vesicle"/>
    <property type="evidence" value="ECO:0007669"/>
    <property type="project" value="TreeGrafter"/>
</dbReference>